<evidence type="ECO:0000256" key="5">
    <source>
        <dbReference type="SAM" id="Phobius"/>
    </source>
</evidence>
<keyword evidence="4 5" id="KW-0472">Membrane</keyword>
<evidence type="ECO:0000256" key="3">
    <source>
        <dbReference type="ARBA" id="ARBA00022989"/>
    </source>
</evidence>
<comment type="subcellular location">
    <subcellularLocation>
        <location evidence="1">Endomembrane system</location>
        <topology evidence="1">Multi-pass membrane protein</topology>
    </subcellularLocation>
</comment>
<evidence type="ECO:0000313" key="7">
    <source>
        <dbReference type="Proteomes" id="UP000698335"/>
    </source>
</evidence>
<accession>A0A930YMX3</accession>
<evidence type="ECO:0000313" key="6">
    <source>
        <dbReference type="EMBL" id="MBF4807408.1"/>
    </source>
</evidence>
<organism evidence="6 7">
    <name type="scientific">Lancefieldella rimae</name>
    <dbReference type="NCBI Taxonomy" id="1383"/>
    <lineage>
        <taxon>Bacteria</taxon>
        <taxon>Bacillati</taxon>
        <taxon>Actinomycetota</taxon>
        <taxon>Coriobacteriia</taxon>
        <taxon>Coriobacteriales</taxon>
        <taxon>Atopobiaceae</taxon>
        <taxon>Lancefieldella</taxon>
    </lineage>
</organism>
<dbReference type="EMBL" id="JABZGW010000041">
    <property type="protein sequence ID" value="MBF4807408.1"/>
    <property type="molecule type" value="Genomic_DNA"/>
</dbReference>
<dbReference type="GO" id="GO:0012505">
    <property type="term" value="C:endomembrane system"/>
    <property type="evidence" value="ECO:0007669"/>
    <property type="project" value="UniProtKB-SubCell"/>
</dbReference>
<keyword evidence="2 5" id="KW-0812">Transmembrane</keyword>
<protein>
    <submittedName>
        <fullName evidence="6">Isoprenylcysteine carboxylmethyltransferase family protein</fullName>
    </submittedName>
</protein>
<dbReference type="PROSITE" id="PS51257">
    <property type="entry name" value="PROKAR_LIPOPROTEIN"/>
    <property type="match status" value="1"/>
</dbReference>
<dbReference type="InterPro" id="IPR052527">
    <property type="entry name" value="Metal_cation-efflux_comp"/>
</dbReference>
<proteinExistence type="predicted"/>
<reference evidence="6" key="1">
    <citation type="submission" date="2020-04" db="EMBL/GenBank/DDBJ databases">
        <title>Deep metagenomics examines the oral microbiome during advanced dental caries in children, revealing novel taxa and co-occurrences with host molecules.</title>
        <authorList>
            <person name="Baker J.L."/>
            <person name="Morton J.T."/>
            <person name="Dinis M."/>
            <person name="Alvarez R."/>
            <person name="Tran N.C."/>
            <person name="Knight R."/>
            <person name="Edlund A."/>
        </authorList>
    </citation>
    <scope>NUCLEOTIDE SEQUENCE</scope>
    <source>
        <strain evidence="6">JCVI_38_bin.5</strain>
    </source>
</reference>
<dbReference type="PANTHER" id="PTHR43847">
    <property type="entry name" value="BLL3993 PROTEIN"/>
    <property type="match status" value="1"/>
</dbReference>
<sequence>MAPQKDKKDHLPVLGAGPAYVITIVVLTTACIVLSQMGILPYLRIRATIAVLHTAGTIFFAVGIWLWVSAAIKEKLQDNIIANKLITTGVYSVVRNPIYSAFAFVLTGVLLIYSNLYLLLLPFVYWVLLTIMMRATEEKWLLEQFGDEYRDYCKRVNRC</sequence>
<feature type="transmembrane region" description="Helical" evidence="5">
    <location>
        <begin position="98"/>
        <end position="129"/>
    </location>
</feature>
<dbReference type="Gene3D" id="1.20.120.1630">
    <property type="match status" value="1"/>
</dbReference>
<evidence type="ECO:0000256" key="1">
    <source>
        <dbReference type="ARBA" id="ARBA00004127"/>
    </source>
</evidence>
<dbReference type="InterPro" id="IPR007318">
    <property type="entry name" value="Phopholipid_MeTrfase"/>
</dbReference>
<comment type="caution">
    <text evidence="6">The sequence shown here is derived from an EMBL/GenBank/DDBJ whole genome shotgun (WGS) entry which is preliminary data.</text>
</comment>
<dbReference type="PANTHER" id="PTHR43847:SF1">
    <property type="entry name" value="BLL3993 PROTEIN"/>
    <property type="match status" value="1"/>
</dbReference>
<feature type="non-terminal residue" evidence="6">
    <location>
        <position position="159"/>
    </location>
</feature>
<feature type="transmembrane region" description="Helical" evidence="5">
    <location>
        <begin position="20"/>
        <end position="43"/>
    </location>
</feature>
<evidence type="ECO:0000256" key="2">
    <source>
        <dbReference type="ARBA" id="ARBA00022692"/>
    </source>
</evidence>
<dbReference type="Pfam" id="PF04191">
    <property type="entry name" value="PEMT"/>
    <property type="match status" value="1"/>
</dbReference>
<dbReference type="AlphaFoldDB" id="A0A930YMX3"/>
<keyword evidence="3 5" id="KW-1133">Transmembrane helix</keyword>
<feature type="transmembrane region" description="Helical" evidence="5">
    <location>
        <begin position="50"/>
        <end position="68"/>
    </location>
</feature>
<dbReference type="Proteomes" id="UP000698335">
    <property type="component" value="Unassembled WGS sequence"/>
</dbReference>
<gene>
    <name evidence="6" type="ORF">HXK26_01745</name>
</gene>
<name>A0A930YMX3_9ACTN</name>
<evidence type="ECO:0000256" key="4">
    <source>
        <dbReference type="ARBA" id="ARBA00023136"/>
    </source>
</evidence>